<keyword evidence="3" id="KW-1185">Reference proteome</keyword>
<sequence length="482" mass="55228">MNEILMDEKASKNPKTSRVPSLVSRCPGDGCTICRKEFEEKLRLWRRVVWGVYCSTLLLAFVVGFYFTFMSTANMSVQRVYLHQGGQRDYAIKRLYSEQASYGINVDMEKKKNEAMLEGIYNQFGLRIITNDSTSSDDSEWRESLTCPCTRKSVSWTDYTHFYFLTYSHPDGKPYIRYQFQPELDGKLEGIIIDDEGAFDPQYLIRTPSILHTYRDFCNLLNNVPADLLIVQSQYMVCQDLVSPLLSSSIPDGEQSRWRDSRSSFFESPLLLQQDLFYSRSLHLMRRYLREKQTLMQTSSTIADGNSTNRDMFLTALTDIWMYALDTYARNSSSSDADFFIAGVSHTFQDFAEQLSYYPYHFGVMVDEGQTFLGLSMNWTEYYHVCKPSYCDVIENRGQAHRACIALALLGGFGTFILPLAYLAIWPVLDGTLVYFCRRRTAKCSNDPSVNNPSSNPSAGNAILLRTSTSRVLRPEHGIDIP</sequence>
<keyword evidence="1" id="KW-0812">Transmembrane</keyword>
<dbReference type="AlphaFoldDB" id="A0ABD3HP38"/>
<evidence type="ECO:0000313" key="2">
    <source>
        <dbReference type="EMBL" id="KAL3692347.1"/>
    </source>
</evidence>
<organism evidence="2 3">
    <name type="scientific">Riccia sorocarpa</name>
    <dbReference type="NCBI Taxonomy" id="122646"/>
    <lineage>
        <taxon>Eukaryota</taxon>
        <taxon>Viridiplantae</taxon>
        <taxon>Streptophyta</taxon>
        <taxon>Embryophyta</taxon>
        <taxon>Marchantiophyta</taxon>
        <taxon>Marchantiopsida</taxon>
        <taxon>Marchantiidae</taxon>
        <taxon>Marchantiales</taxon>
        <taxon>Ricciaceae</taxon>
        <taxon>Riccia</taxon>
    </lineage>
</organism>
<keyword evidence="1" id="KW-0472">Membrane</keyword>
<evidence type="ECO:0000256" key="1">
    <source>
        <dbReference type="SAM" id="Phobius"/>
    </source>
</evidence>
<comment type="caution">
    <text evidence="2">The sequence shown here is derived from an EMBL/GenBank/DDBJ whole genome shotgun (WGS) entry which is preliminary data.</text>
</comment>
<name>A0ABD3HP38_9MARC</name>
<gene>
    <name evidence="2" type="ORF">R1sor_005998</name>
</gene>
<reference evidence="2 3" key="1">
    <citation type="submission" date="2024-09" db="EMBL/GenBank/DDBJ databases">
        <title>Chromosome-scale assembly of Riccia sorocarpa.</title>
        <authorList>
            <person name="Paukszto L."/>
        </authorList>
    </citation>
    <scope>NUCLEOTIDE SEQUENCE [LARGE SCALE GENOMIC DNA]</scope>
    <source>
        <strain evidence="2">LP-2024</strain>
        <tissue evidence="2">Aerial parts of the thallus</tissue>
    </source>
</reference>
<feature type="transmembrane region" description="Helical" evidence="1">
    <location>
        <begin position="48"/>
        <end position="69"/>
    </location>
</feature>
<proteinExistence type="predicted"/>
<protein>
    <submittedName>
        <fullName evidence="2">Uncharacterized protein</fullName>
    </submittedName>
</protein>
<keyword evidence="1" id="KW-1133">Transmembrane helix</keyword>
<dbReference type="EMBL" id="JBJQOH010000003">
    <property type="protein sequence ID" value="KAL3692347.1"/>
    <property type="molecule type" value="Genomic_DNA"/>
</dbReference>
<evidence type="ECO:0000313" key="3">
    <source>
        <dbReference type="Proteomes" id="UP001633002"/>
    </source>
</evidence>
<feature type="transmembrane region" description="Helical" evidence="1">
    <location>
        <begin position="405"/>
        <end position="429"/>
    </location>
</feature>
<dbReference type="Proteomes" id="UP001633002">
    <property type="component" value="Unassembled WGS sequence"/>
</dbReference>
<accession>A0ABD3HP38</accession>